<dbReference type="Pfam" id="PF07676">
    <property type="entry name" value="PD40"/>
    <property type="match status" value="2"/>
</dbReference>
<evidence type="ECO:0000256" key="1">
    <source>
        <dbReference type="SAM" id="SignalP"/>
    </source>
</evidence>
<sequence>MKVLLTCLCFILNFSGFSQSPNYIVKNIDINDDKPHFGLSVGQSNEVLFTSYLLNKNGKIKTFFDQGILTLYTGIKDETGNINNVKLLQIDPKEDVFQITNAVFSPDKKKLYVTTNYINRRNKPKGDYKESNFHIEVAEYKEGVGWTDFKVLPFCKPRYSYAHPVISPDGKTLYFTANIRGGKESAKGTSDIFKVDILSNNTYSQPKNLGSTVNSYSGEMFPFMSADNILYFSSNRPGGFGGYDIYKCVLNAKGEFEKAVKLPKPINSNEDDVCFIIDADNASGYFSSKRAGGKGEDDIYYFTLN</sequence>
<dbReference type="InterPro" id="IPR011659">
    <property type="entry name" value="WD40"/>
</dbReference>
<keyword evidence="3" id="KW-1185">Reference proteome</keyword>
<dbReference type="SUPFAM" id="SSF82171">
    <property type="entry name" value="DPP6 N-terminal domain-like"/>
    <property type="match status" value="1"/>
</dbReference>
<reference evidence="2" key="1">
    <citation type="journal article" date="2014" name="Int. J. Syst. Evol. Microbiol.">
        <title>Complete genome sequence of Corynebacterium casei LMG S-19264T (=DSM 44701T), isolated from a smear-ripened cheese.</title>
        <authorList>
            <consortium name="US DOE Joint Genome Institute (JGI-PGF)"/>
            <person name="Walter F."/>
            <person name="Albersmeier A."/>
            <person name="Kalinowski J."/>
            <person name="Ruckert C."/>
        </authorList>
    </citation>
    <scope>NUCLEOTIDE SEQUENCE</scope>
    <source>
        <strain evidence="2">JCM 12862</strain>
    </source>
</reference>
<organism evidence="2 3">
    <name type="scientific">Yeosuana aromativorans</name>
    <dbReference type="NCBI Taxonomy" id="288019"/>
    <lineage>
        <taxon>Bacteria</taxon>
        <taxon>Pseudomonadati</taxon>
        <taxon>Bacteroidota</taxon>
        <taxon>Flavobacteriia</taxon>
        <taxon>Flavobacteriales</taxon>
        <taxon>Flavobacteriaceae</taxon>
        <taxon>Yeosuana</taxon>
    </lineage>
</organism>
<gene>
    <name evidence="2" type="ORF">GCM10007962_12460</name>
</gene>
<evidence type="ECO:0000313" key="2">
    <source>
        <dbReference type="EMBL" id="GGK19832.1"/>
    </source>
</evidence>
<dbReference type="RefSeq" id="WP_188651090.1">
    <property type="nucleotide sequence ID" value="NZ_BMNR01000002.1"/>
</dbReference>
<evidence type="ECO:0008006" key="4">
    <source>
        <dbReference type="Google" id="ProtNLM"/>
    </source>
</evidence>
<accession>A0A8J3FFD0</accession>
<comment type="caution">
    <text evidence="2">The sequence shown here is derived from an EMBL/GenBank/DDBJ whole genome shotgun (WGS) entry which is preliminary data.</text>
</comment>
<name>A0A8J3FFD0_9FLAO</name>
<proteinExistence type="predicted"/>
<dbReference type="Gene3D" id="2.120.10.30">
    <property type="entry name" value="TolB, C-terminal domain"/>
    <property type="match status" value="1"/>
</dbReference>
<feature type="signal peptide" evidence="1">
    <location>
        <begin position="1"/>
        <end position="20"/>
    </location>
</feature>
<dbReference type="InterPro" id="IPR011042">
    <property type="entry name" value="6-blade_b-propeller_TolB-like"/>
</dbReference>
<dbReference type="Proteomes" id="UP000612329">
    <property type="component" value="Unassembled WGS sequence"/>
</dbReference>
<evidence type="ECO:0000313" key="3">
    <source>
        <dbReference type="Proteomes" id="UP000612329"/>
    </source>
</evidence>
<dbReference type="AlphaFoldDB" id="A0A8J3FFD0"/>
<protein>
    <recommendedName>
        <fullName evidence="4">WD40 repeat protein</fullName>
    </recommendedName>
</protein>
<feature type="chain" id="PRO_5035307251" description="WD40 repeat protein" evidence="1">
    <location>
        <begin position="21"/>
        <end position="305"/>
    </location>
</feature>
<dbReference type="EMBL" id="BMNR01000002">
    <property type="protein sequence ID" value="GGK19832.1"/>
    <property type="molecule type" value="Genomic_DNA"/>
</dbReference>
<keyword evidence="1" id="KW-0732">Signal</keyword>
<reference evidence="2" key="2">
    <citation type="submission" date="2020-09" db="EMBL/GenBank/DDBJ databases">
        <authorList>
            <person name="Sun Q."/>
            <person name="Ohkuma M."/>
        </authorList>
    </citation>
    <scope>NUCLEOTIDE SEQUENCE</scope>
    <source>
        <strain evidence="2">JCM 12862</strain>
    </source>
</reference>